<dbReference type="AlphaFoldDB" id="A0A3M6T9V7"/>
<keyword evidence="1" id="KW-0863">Zinc-finger</keyword>
<dbReference type="GO" id="GO:0008270">
    <property type="term" value="F:zinc ion binding"/>
    <property type="evidence" value="ECO:0007669"/>
    <property type="project" value="UniProtKB-KW"/>
</dbReference>
<dbReference type="EMBL" id="RCHS01004042">
    <property type="protein sequence ID" value="RMX38180.1"/>
    <property type="molecule type" value="Genomic_DNA"/>
</dbReference>
<dbReference type="InterPro" id="IPR047153">
    <property type="entry name" value="TRIM45/56/19-like"/>
</dbReference>
<gene>
    <name evidence="3" type="ORF">pdam_00023306</name>
</gene>
<name>A0A3M6T9V7_POCDA</name>
<sequence>MRPRLFRVAEKMWNEWTLDLSDGHSPRSVGSWACHVFNSLESERESLLAVRRNGEGNEISSSTCQKKSTEINYCFDCEKFMCLDSVKAREVFRETMFEGHKVTPVHLFQAAGYKALLKWQSFCSVKYHENYHKRDVTRFFCVDCQRCVCQVFITTDHKIHDIVPLEKAADDKKAKIIARAVLLKGKKEACRGVIRKFRRRKLSWK</sequence>
<dbReference type="PROSITE" id="PS50119">
    <property type="entry name" value="ZF_BBOX"/>
    <property type="match status" value="1"/>
</dbReference>
<evidence type="ECO:0000259" key="2">
    <source>
        <dbReference type="PROSITE" id="PS50119"/>
    </source>
</evidence>
<dbReference type="Proteomes" id="UP000275408">
    <property type="component" value="Unassembled WGS sequence"/>
</dbReference>
<evidence type="ECO:0000313" key="3">
    <source>
        <dbReference type="EMBL" id="RMX38180.1"/>
    </source>
</evidence>
<reference evidence="3 4" key="1">
    <citation type="journal article" date="2018" name="Sci. Rep.">
        <title>Comparative analysis of the Pocillopora damicornis genome highlights role of immune system in coral evolution.</title>
        <authorList>
            <person name="Cunning R."/>
            <person name="Bay R.A."/>
            <person name="Gillette P."/>
            <person name="Baker A.C."/>
            <person name="Traylor-Knowles N."/>
        </authorList>
    </citation>
    <scope>NUCLEOTIDE SEQUENCE [LARGE SCALE GENOMIC DNA]</scope>
    <source>
        <strain evidence="3">RSMAS</strain>
        <tissue evidence="3">Whole animal</tissue>
    </source>
</reference>
<evidence type="ECO:0000313" key="4">
    <source>
        <dbReference type="Proteomes" id="UP000275408"/>
    </source>
</evidence>
<dbReference type="SUPFAM" id="SSF57845">
    <property type="entry name" value="B-box zinc-binding domain"/>
    <property type="match status" value="1"/>
</dbReference>
<proteinExistence type="predicted"/>
<dbReference type="PANTHER" id="PTHR25462:SF296">
    <property type="entry name" value="MEIOTIC P26, ISOFORM F"/>
    <property type="match status" value="1"/>
</dbReference>
<dbReference type="Gene3D" id="3.30.160.60">
    <property type="entry name" value="Classic Zinc Finger"/>
    <property type="match status" value="1"/>
</dbReference>
<keyword evidence="1" id="KW-0479">Metal-binding</keyword>
<organism evidence="3 4">
    <name type="scientific">Pocillopora damicornis</name>
    <name type="common">Cauliflower coral</name>
    <name type="synonym">Millepora damicornis</name>
    <dbReference type="NCBI Taxonomy" id="46731"/>
    <lineage>
        <taxon>Eukaryota</taxon>
        <taxon>Metazoa</taxon>
        <taxon>Cnidaria</taxon>
        <taxon>Anthozoa</taxon>
        <taxon>Hexacorallia</taxon>
        <taxon>Scleractinia</taxon>
        <taxon>Astrocoeniina</taxon>
        <taxon>Pocilloporidae</taxon>
        <taxon>Pocillopora</taxon>
    </lineage>
</organism>
<comment type="caution">
    <text evidence="3">The sequence shown here is derived from an EMBL/GenBank/DDBJ whole genome shotgun (WGS) entry which is preliminary data.</text>
</comment>
<protein>
    <recommendedName>
        <fullName evidence="2">B box-type domain-containing protein</fullName>
    </recommendedName>
</protein>
<feature type="domain" description="B box-type" evidence="2">
    <location>
        <begin position="118"/>
        <end position="165"/>
    </location>
</feature>
<accession>A0A3M6T9V7</accession>
<keyword evidence="4" id="KW-1185">Reference proteome</keyword>
<keyword evidence="1" id="KW-0862">Zinc</keyword>
<dbReference type="GO" id="GO:0061630">
    <property type="term" value="F:ubiquitin protein ligase activity"/>
    <property type="evidence" value="ECO:0007669"/>
    <property type="project" value="TreeGrafter"/>
</dbReference>
<evidence type="ECO:0000256" key="1">
    <source>
        <dbReference type="PROSITE-ProRule" id="PRU00024"/>
    </source>
</evidence>
<dbReference type="Pfam" id="PF00643">
    <property type="entry name" value="zf-B_box"/>
    <property type="match status" value="1"/>
</dbReference>
<dbReference type="PANTHER" id="PTHR25462">
    <property type="entry name" value="BONUS, ISOFORM C-RELATED"/>
    <property type="match status" value="1"/>
</dbReference>
<dbReference type="InterPro" id="IPR000315">
    <property type="entry name" value="Znf_B-box"/>
</dbReference>